<evidence type="ECO:0000256" key="1">
    <source>
        <dbReference type="ARBA" id="ARBA00004886"/>
    </source>
</evidence>
<proteinExistence type="predicted"/>
<keyword evidence="3" id="KW-0884">PQQ biosynthesis</keyword>
<evidence type="ECO:0000313" key="4">
    <source>
        <dbReference type="EMBL" id="MER6982151.1"/>
    </source>
</evidence>
<organism evidence="4 5">
    <name type="scientific">Streptomyces carpinensis</name>
    <dbReference type="NCBI Taxonomy" id="66369"/>
    <lineage>
        <taxon>Bacteria</taxon>
        <taxon>Bacillati</taxon>
        <taxon>Actinomycetota</taxon>
        <taxon>Actinomycetes</taxon>
        <taxon>Kitasatosporales</taxon>
        <taxon>Streptomycetaceae</taxon>
        <taxon>Streptomyces</taxon>
    </lineage>
</organism>
<dbReference type="InterPro" id="IPR008792">
    <property type="entry name" value="PQQD"/>
</dbReference>
<sequence length="88" mass="9712">MPDTSTWRPRLPPAARLRHDQVRNTDVLLLPERVIVLHGSGRAVLDLADGTRTVDEIIAALAPDPVPDTIRDDVTSFLNKLHTEGGLR</sequence>
<comment type="subunit">
    <text evidence="2">Monomer. Interacts with PqqE.</text>
</comment>
<comment type="pathway">
    <text evidence="1">Cofactor biosynthesis; pyrroloquinoline quinone biosynthesis.</text>
</comment>
<name>A0ABV1WD91_9ACTN</name>
<gene>
    <name evidence="4" type="primary">pqqD</name>
    <name evidence="4" type="ORF">ABT317_35570</name>
</gene>
<dbReference type="NCBIfam" id="TIGR03859">
    <property type="entry name" value="PQQ_PqqD"/>
    <property type="match status" value="1"/>
</dbReference>
<dbReference type="EMBL" id="JBEPCU010000950">
    <property type="protein sequence ID" value="MER6982151.1"/>
    <property type="molecule type" value="Genomic_DNA"/>
</dbReference>
<reference evidence="4 5" key="1">
    <citation type="submission" date="2024-06" db="EMBL/GenBank/DDBJ databases">
        <title>The Natural Products Discovery Center: Release of the First 8490 Sequenced Strains for Exploring Actinobacteria Biosynthetic Diversity.</title>
        <authorList>
            <person name="Kalkreuter E."/>
            <person name="Kautsar S.A."/>
            <person name="Yang D."/>
            <person name="Bader C.D."/>
            <person name="Teijaro C.N."/>
            <person name="Fluegel L."/>
            <person name="Davis C.M."/>
            <person name="Simpson J.R."/>
            <person name="Lauterbach L."/>
            <person name="Steele A.D."/>
            <person name="Gui C."/>
            <person name="Meng S."/>
            <person name="Li G."/>
            <person name="Viehrig K."/>
            <person name="Ye F."/>
            <person name="Su P."/>
            <person name="Kiefer A.F."/>
            <person name="Nichols A."/>
            <person name="Cepeda A.J."/>
            <person name="Yan W."/>
            <person name="Fan B."/>
            <person name="Jiang Y."/>
            <person name="Adhikari A."/>
            <person name="Zheng C.-J."/>
            <person name="Schuster L."/>
            <person name="Cowan T.M."/>
            <person name="Smanski M.J."/>
            <person name="Chevrette M.G."/>
            <person name="De Carvalho L.P.S."/>
            <person name="Shen B."/>
        </authorList>
    </citation>
    <scope>NUCLEOTIDE SEQUENCE [LARGE SCALE GENOMIC DNA]</scope>
    <source>
        <strain evidence="4 5">NPDC000634</strain>
    </source>
</reference>
<keyword evidence="5" id="KW-1185">Reference proteome</keyword>
<protein>
    <submittedName>
        <fullName evidence="4">Pyrroloquinoline quinone biosynthesis peptide chaperone PqqD</fullName>
    </submittedName>
</protein>
<comment type="caution">
    <text evidence="4">The sequence shown here is derived from an EMBL/GenBank/DDBJ whole genome shotgun (WGS) entry which is preliminary data.</text>
</comment>
<dbReference type="InterPro" id="IPR041881">
    <property type="entry name" value="PqqD_sf"/>
</dbReference>
<evidence type="ECO:0000256" key="3">
    <source>
        <dbReference type="ARBA" id="ARBA00022905"/>
    </source>
</evidence>
<dbReference type="Pfam" id="PF05402">
    <property type="entry name" value="PqqD"/>
    <property type="match status" value="1"/>
</dbReference>
<accession>A0ABV1WD91</accession>
<evidence type="ECO:0000313" key="5">
    <source>
        <dbReference type="Proteomes" id="UP001458415"/>
    </source>
</evidence>
<dbReference type="InterPro" id="IPR022479">
    <property type="entry name" value="PqqD_bac"/>
</dbReference>
<dbReference type="Proteomes" id="UP001458415">
    <property type="component" value="Unassembled WGS sequence"/>
</dbReference>
<evidence type="ECO:0000256" key="2">
    <source>
        <dbReference type="ARBA" id="ARBA00011741"/>
    </source>
</evidence>
<dbReference type="Gene3D" id="1.10.10.1150">
    <property type="entry name" value="Coenzyme PQQ synthesis protein D (PqqD)"/>
    <property type="match status" value="1"/>
</dbReference>
<dbReference type="RefSeq" id="WP_086727379.1">
    <property type="nucleotide sequence ID" value="NZ_MUBM01000178.1"/>
</dbReference>